<protein>
    <submittedName>
        <fullName evidence="1">Protein phosphatase 2C-like protein</fullName>
    </submittedName>
</protein>
<sequence length="242" mass="26356">MAKIETAERPAPGRPTEDRVFVLPNAVVVLDGVTSRRPPDRNGGWYAQVLGTELTGLLTSDGDLADLLATAITRVTTRYDLVPGDAPSSTIAIARWTDEEIDTLVLADSPIVAFGPTTTVIADTRLAELRGVASPITDWKNREGGYWVAEADPEAAHRAVRTTLPRAGIGTVIMATDGVSCGVDDYRIFPDWETVLEIITTRGPEAVLDDVRTAELSDPERTRWPRYKTHDDQALAIIHLDN</sequence>
<dbReference type="EMBL" id="PVTF01000003">
    <property type="protein sequence ID" value="PRY43340.1"/>
    <property type="molecule type" value="Genomic_DNA"/>
</dbReference>
<evidence type="ECO:0000313" key="1">
    <source>
        <dbReference type="EMBL" id="PRY43340.1"/>
    </source>
</evidence>
<name>A0A2T0TCF0_9PSEU</name>
<evidence type="ECO:0000313" key="2">
    <source>
        <dbReference type="Proteomes" id="UP000239494"/>
    </source>
</evidence>
<gene>
    <name evidence="1" type="ORF">CLV43_10383</name>
</gene>
<organism evidence="1 2">
    <name type="scientific">Umezawaea tangerina</name>
    <dbReference type="NCBI Taxonomy" id="84725"/>
    <lineage>
        <taxon>Bacteria</taxon>
        <taxon>Bacillati</taxon>
        <taxon>Actinomycetota</taxon>
        <taxon>Actinomycetes</taxon>
        <taxon>Pseudonocardiales</taxon>
        <taxon>Pseudonocardiaceae</taxon>
        <taxon>Umezawaea</taxon>
    </lineage>
</organism>
<proteinExistence type="predicted"/>
<reference evidence="1 2" key="1">
    <citation type="submission" date="2018-03" db="EMBL/GenBank/DDBJ databases">
        <title>Genomic Encyclopedia of Archaeal and Bacterial Type Strains, Phase II (KMG-II): from individual species to whole genera.</title>
        <authorList>
            <person name="Goeker M."/>
        </authorList>
    </citation>
    <scope>NUCLEOTIDE SEQUENCE [LARGE SCALE GENOMIC DNA]</scope>
    <source>
        <strain evidence="1 2">DSM 44720</strain>
    </source>
</reference>
<keyword evidence="2" id="KW-1185">Reference proteome</keyword>
<comment type="caution">
    <text evidence="1">The sequence shown here is derived from an EMBL/GenBank/DDBJ whole genome shotgun (WGS) entry which is preliminary data.</text>
</comment>
<dbReference type="Proteomes" id="UP000239494">
    <property type="component" value="Unassembled WGS sequence"/>
</dbReference>
<dbReference type="AlphaFoldDB" id="A0A2T0TCF0"/>
<dbReference type="OrthoDB" id="3190646at2"/>
<dbReference type="RefSeq" id="WP_106186940.1">
    <property type="nucleotide sequence ID" value="NZ_PVTF01000003.1"/>
</dbReference>
<accession>A0A2T0TCF0</accession>